<reference evidence="3 4" key="1">
    <citation type="submission" date="2018-10" db="EMBL/GenBank/DDBJ databases">
        <authorList>
            <consortium name="IHU Genomes"/>
        </authorList>
    </citation>
    <scope>NUCLEOTIDE SEQUENCE [LARGE SCALE GENOMIC DNA]</scope>
    <source>
        <strain evidence="3 4">A1</strain>
    </source>
</reference>
<evidence type="ECO:0000256" key="2">
    <source>
        <dbReference type="SAM" id="Phobius"/>
    </source>
</evidence>
<feature type="transmembrane region" description="Helical" evidence="2">
    <location>
        <begin position="66"/>
        <end position="83"/>
    </location>
</feature>
<dbReference type="EMBL" id="UPSH01000001">
    <property type="protein sequence ID" value="VBB18645.1"/>
    <property type="molecule type" value="Genomic_DNA"/>
</dbReference>
<keyword evidence="2" id="KW-1133">Transmembrane helix</keyword>
<accession>A0A5K0UA90</accession>
<evidence type="ECO:0000313" key="4">
    <source>
        <dbReference type="Proteomes" id="UP000594342"/>
    </source>
</evidence>
<dbReference type="Proteomes" id="UP000594342">
    <property type="component" value="Unassembled WGS sequence"/>
</dbReference>
<keyword evidence="2" id="KW-0812">Transmembrane</keyword>
<name>A0A5K0UA90_9VIRU</name>
<feature type="region of interest" description="Disordered" evidence="1">
    <location>
        <begin position="1"/>
        <end position="21"/>
    </location>
</feature>
<proteinExistence type="predicted"/>
<evidence type="ECO:0000313" key="3">
    <source>
        <dbReference type="EMBL" id="VBB18645.1"/>
    </source>
</evidence>
<keyword evidence="2" id="KW-0472">Membrane</keyword>
<comment type="caution">
    <text evidence="3">The sequence shown here is derived from an EMBL/GenBank/DDBJ whole genome shotgun (WGS) entry which is preliminary data.</text>
</comment>
<organism evidence="3 4">
    <name type="scientific">Yasminevirus sp. GU-2018</name>
    <dbReference type="NCBI Taxonomy" id="2420051"/>
    <lineage>
        <taxon>Viruses</taxon>
        <taxon>Varidnaviria</taxon>
        <taxon>Bamfordvirae</taxon>
        <taxon>Nucleocytoviricota</taxon>
        <taxon>Megaviricetes</taxon>
        <taxon>Imitervirales</taxon>
        <taxon>Mimiviridae</taxon>
        <taxon>Klosneuvirinae</taxon>
        <taxon>Yasminevirus</taxon>
        <taxon>Yasminevirus saudimassiliense</taxon>
    </lineage>
</organism>
<evidence type="ECO:0000256" key="1">
    <source>
        <dbReference type="SAM" id="MobiDB-lite"/>
    </source>
</evidence>
<keyword evidence="4" id="KW-1185">Reference proteome</keyword>
<gene>
    <name evidence="3" type="ORF">YASMINEVIRUS_1147</name>
</gene>
<sequence length="210" mass="24310">MSTSSGGDSEKSKPQDQNSSYLKRSYNGIIKHYEAYEKDSRQLGEDLQYIVEQLEKKKYDVKKMKYIASIVVVIILFMFWRTIKSFLSKETSDVAIKTINDEDVRKNLYVLLCKVLDDAKNDPLIAQQLVVLIKGSLNEALRDKETMDILQKIVSDVITSDQIKKDAEVLTKEVVVSQLKDDENKKLLTDLMCDSSNTAYERFKQSWKFW</sequence>
<protein>
    <submittedName>
        <fullName evidence="3">Uncharacterized protein</fullName>
    </submittedName>
</protein>